<protein>
    <recommendedName>
        <fullName evidence="3">Phage tail protein</fullName>
    </recommendedName>
</protein>
<evidence type="ECO:0000313" key="1">
    <source>
        <dbReference type="EMBL" id="RAI44705.1"/>
    </source>
</evidence>
<dbReference type="AlphaFoldDB" id="A0A327L3X9"/>
<evidence type="ECO:0000313" key="2">
    <source>
        <dbReference type="Proteomes" id="UP000249130"/>
    </source>
</evidence>
<name>A0A327L3X9_9BRAD</name>
<dbReference type="OrthoDB" id="6001060at2"/>
<dbReference type="Gene3D" id="4.10.410.40">
    <property type="match status" value="1"/>
</dbReference>
<gene>
    <name evidence="1" type="ORF">CH341_07765</name>
</gene>
<dbReference type="Proteomes" id="UP000249130">
    <property type="component" value="Unassembled WGS sequence"/>
</dbReference>
<comment type="caution">
    <text evidence="1">The sequence shown here is derived from an EMBL/GenBank/DDBJ whole genome shotgun (WGS) entry which is preliminary data.</text>
</comment>
<accession>A0A327L3X9</accession>
<dbReference type="RefSeq" id="WP_111418467.1">
    <property type="nucleotide sequence ID" value="NZ_NPEX01000036.1"/>
</dbReference>
<keyword evidence="2" id="KW-1185">Reference proteome</keyword>
<organism evidence="1 2">
    <name type="scientific">Rhodoplanes roseus</name>
    <dbReference type="NCBI Taxonomy" id="29409"/>
    <lineage>
        <taxon>Bacteria</taxon>
        <taxon>Pseudomonadati</taxon>
        <taxon>Pseudomonadota</taxon>
        <taxon>Alphaproteobacteria</taxon>
        <taxon>Hyphomicrobiales</taxon>
        <taxon>Nitrobacteraceae</taxon>
        <taxon>Rhodoplanes</taxon>
    </lineage>
</organism>
<dbReference type="EMBL" id="NPEX01000036">
    <property type="protein sequence ID" value="RAI44705.1"/>
    <property type="molecule type" value="Genomic_DNA"/>
</dbReference>
<sequence length="160" mass="16509">MGNIRSSSGTKIYIGPSQVSTPADAAAYAGLTWVEIGMVRSVPSYGDQASIQSGAVVGDARVRKAKGARDAGDTEIVVYPDPADTGQQALIAAEATNLYYPFKVVNPDRLNATGTDGIDYFMALVTSKKGSGGENDSLVTKTFQLGITSAITEVAPTAGS</sequence>
<reference evidence="1 2" key="1">
    <citation type="submission" date="2017-07" db="EMBL/GenBank/DDBJ databases">
        <title>Draft Genome Sequences of Select Purple Nonsulfur Bacteria.</title>
        <authorList>
            <person name="Lasarre B."/>
            <person name="Mckinlay J.B."/>
        </authorList>
    </citation>
    <scope>NUCLEOTIDE SEQUENCE [LARGE SCALE GENOMIC DNA]</scope>
    <source>
        <strain evidence="1 2">DSM 5909</strain>
    </source>
</reference>
<evidence type="ECO:0008006" key="3">
    <source>
        <dbReference type="Google" id="ProtNLM"/>
    </source>
</evidence>
<proteinExistence type="predicted"/>